<keyword evidence="3" id="KW-1185">Reference proteome</keyword>
<sequence>MAEVTFDFAIREGFDDSATDLDSGETGTVSSIAKSKVDEEAGNLVHNETLQVTGETTGEGPYTVGKALMDDVSRASDDTHGAEAMVLKSPVQFQTVMSPIPRNKSRKSKEDSKSLKVQKAPLESVNNTEYSEFNVALSTIQKPIPSKWVKKREVQQYLGFSVFKAKMASKFKEQQENYDGKWRKMLPM</sequence>
<comment type="caution">
    <text evidence="2">The sequence shown here is derived from an EMBL/GenBank/DDBJ whole genome shotgun (WGS) entry which is preliminary data.</text>
</comment>
<evidence type="ECO:0000256" key="1">
    <source>
        <dbReference type="SAM" id="MobiDB-lite"/>
    </source>
</evidence>
<dbReference type="EMBL" id="JAAKFY010000025">
    <property type="protein sequence ID" value="KAF3835614.1"/>
    <property type="molecule type" value="Genomic_DNA"/>
</dbReference>
<dbReference type="AlphaFoldDB" id="A0A7J5XF43"/>
<reference evidence="2 3" key="1">
    <citation type="submission" date="2020-03" db="EMBL/GenBank/DDBJ databases">
        <title>Dissostichus mawsoni Genome sequencing and assembly.</title>
        <authorList>
            <person name="Park H."/>
        </authorList>
    </citation>
    <scope>NUCLEOTIDE SEQUENCE [LARGE SCALE GENOMIC DNA]</scope>
    <source>
        <strain evidence="2">DM0001</strain>
        <tissue evidence="2">Muscle</tissue>
    </source>
</reference>
<organism evidence="2 3">
    <name type="scientific">Dissostichus mawsoni</name>
    <name type="common">Antarctic cod</name>
    <dbReference type="NCBI Taxonomy" id="36200"/>
    <lineage>
        <taxon>Eukaryota</taxon>
        <taxon>Metazoa</taxon>
        <taxon>Chordata</taxon>
        <taxon>Craniata</taxon>
        <taxon>Vertebrata</taxon>
        <taxon>Euteleostomi</taxon>
        <taxon>Actinopterygii</taxon>
        <taxon>Neopterygii</taxon>
        <taxon>Teleostei</taxon>
        <taxon>Neoteleostei</taxon>
        <taxon>Acanthomorphata</taxon>
        <taxon>Eupercaria</taxon>
        <taxon>Perciformes</taxon>
        <taxon>Notothenioidei</taxon>
        <taxon>Nototheniidae</taxon>
        <taxon>Dissostichus</taxon>
    </lineage>
</organism>
<protein>
    <submittedName>
        <fullName evidence="2">Uncharacterized protein</fullName>
    </submittedName>
</protein>
<dbReference type="Proteomes" id="UP000518266">
    <property type="component" value="Unassembled WGS sequence"/>
</dbReference>
<feature type="region of interest" description="Disordered" evidence="1">
    <location>
        <begin position="98"/>
        <end position="118"/>
    </location>
</feature>
<accession>A0A7J5XF43</accession>
<name>A0A7J5XF43_DISMA</name>
<evidence type="ECO:0000313" key="3">
    <source>
        <dbReference type="Proteomes" id="UP000518266"/>
    </source>
</evidence>
<evidence type="ECO:0000313" key="2">
    <source>
        <dbReference type="EMBL" id="KAF3835614.1"/>
    </source>
</evidence>
<proteinExistence type="predicted"/>
<gene>
    <name evidence="2" type="ORF">F7725_028172</name>
</gene>